<feature type="non-terminal residue" evidence="2">
    <location>
        <position position="249"/>
    </location>
</feature>
<protein>
    <submittedName>
        <fullName evidence="2">(spotted green pufferfish) hypothetical protein</fullName>
    </submittedName>
</protein>
<accession>Q4TEJ6</accession>
<sequence>QLQSTIREHRDGGNAGGVFSRYNIIKIQKVVNKKLRERYAHRQKEIADENHNHHNERMLFHGSHGSSSLVLGTLLHTRLPPRFSLHQRHHSQRLRRAPRLHRRHVRRRDLLCRELFQKQPVRVRHRGRHRLPRPQGPLLLRLSQADVVLQGDAGEVLPAVQRHEDGPRPPRAPLRHRTAQRQRAGVRAVRHLPGRAGTRAHTHTHTHTHTHRNPLKGCSSQAYPEYLITYQIVKPESPAAPAAASEQKS</sequence>
<feature type="region of interest" description="Disordered" evidence="1">
    <location>
        <begin position="161"/>
        <end position="218"/>
    </location>
</feature>
<dbReference type="SUPFAM" id="SSF56399">
    <property type="entry name" value="ADP-ribosylation"/>
    <property type="match status" value="1"/>
</dbReference>
<dbReference type="AlphaFoldDB" id="Q4TEJ6"/>
<dbReference type="GO" id="GO:0003950">
    <property type="term" value="F:NAD+ poly-ADP-ribosyltransferase activity"/>
    <property type="evidence" value="ECO:0007669"/>
    <property type="project" value="TreeGrafter"/>
</dbReference>
<feature type="compositionally biased region" description="Basic residues" evidence="1">
    <location>
        <begin position="188"/>
        <end position="214"/>
    </location>
</feature>
<dbReference type="EMBL" id="CAAE01005330">
    <property type="protein sequence ID" value="CAF88686.1"/>
    <property type="molecule type" value="Genomic_DNA"/>
</dbReference>
<dbReference type="GO" id="GO:1990404">
    <property type="term" value="F:NAD+-protein mono-ADP-ribosyltransferase activity"/>
    <property type="evidence" value="ECO:0007669"/>
    <property type="project" value="TreeGrafter"/>
</dbReference>
<gene>
    <name evidence="2" type="ORF">GSTENG00002213001</name>
</gene>
<dbReference type="InterPro" id="IPR051712">
    <property type="entry name" value="ARTD-AVP"/>
</dbReference>
<dbReference type="GO" id="GO:0005634">
    <property type="term" value="C:nucleus"/>
    <property type="evidence" value="ECO:0007669"/>
    <property type="project" value="TreeGrafter"/>
</dbReference>
<dbReference type="Gene3D" id="3.90.228.10">
    <property type="match status" value="1"/>
</dbReference>
<reference evidence="2" key="1">
    <citation type="journal article" date="2004" name="Nature">
        <title>Genome duplication in the teleost fish Tetraodon nigroviridis reveals the early vertebrate proto-karyotype.</title>
        <authorList>
            <person name="Jaillon O."/>
            <person name="Aury J.-M."/>
            <person name="Brunet F."/>
            <person name="Petit J.-L."/>
            <person name="Stange-Thomann N."/>
            <person name="Mauceli E."/>
            <person name="Bouneau L."/>
            <person name="Fischer C."/>
            <person name="Ozouf-Costaz C."/>
            <person name="Bernot A."/>
            <person name="Nicaud S."/>
            <person name="Jaffe D."/>
            <person name="Fisher S."/>
            <person name="Lutfalla G."/>
            <person name="Dossat C."/>
            <person name="Segurens B."/>
            <person name="Dasilva C."/>
            <person name="Salanoubat M."/>
            <person name="Levy M."/>
            <person name="Boudet N."/>
            <person name="Castellano S."/>
            <person name="Anthouard V."/>
            <person name="Jubin C."/>
            <person name="Castelli V."/>
            <person name="Katinka M."/>
            <person name="Vacherie B."/>
            <person name="Biemont C."/>
            <person name="Skalli Z."/>
            <person name="Cattolico L."/>
            <person name="Poulain J."/>
            <person name="De Berardinis V."/>
            <person name="Cruaud C."/>
            <person name="Duprat S."/>
            <person name="Brottier P."/>
            <person name="Coutanceau J.-P."/>
            <person name="Gouzy J."/>
            <person name="Parra G."/>
            <person name="Lardier G."/>
            <person name="Chapple C."/>
            <person name="McKernan K.J."/>
            <person name="McEwan P."/>
            <person name="Bosak S."/>
            <person name="Kellis M."/>
            <person name="Volff J.-N."/>
            <person name="Guigo R."/>
            <person name="Zody M.C."/>
            <person name="Mesirov J."/>
            <person name="Lindblad-Toh K."/>
            <person name="Birren B."/>
            <person name="Nusbaum C."/>
            <person name="Kahn D."/>
            <person name="Robinson-Rechavi M."/>
            <person name="Laudet V."/>
            <person name="Schachter V."/>
            <person name="Quetier F."/>
            <person name="Saurin W."/>
            <person name="Scarpelli C."/>
            <person name="Wincker P."/>
            <person name="Lander E.S."/>
            <person name="Weissenbach J."/>
            <person name="Roest Crollius H."/>
        </authorList>
    </citation>
    <scope>NUCLEOTIDE SEQUENCE [LARGE SCALE GENOMIC DNA]</scope>
</reference>
<comment type="caution">
    <text evidence="2">The sequence shown here is derived from an EMBL/GenBank/DDBJ whole genome shotgun (WGS) entry which is preliminary data.</text>
</comment>
<organism evidence="2">
    <name type="scientific">Tetraodon nigroviridis</name>
    <name type="common">Spotted green pufferfish</name>
    <name type="synonym">Chelonodon nigroviridis</name>
    <dbReference type="NCBI Taxonomy" id="99883"/>
    <lineage>
        <taxon>Eukaryota</taxon>
        <taxon>Metazoa</taxon>
        <taxon>Chordata</taxon>
        <taxon>Craniata</taxon>
        <taxon>Vertebrata</taxon>
        <taxon>Euteleostomi</taxon>
        <taxon>Actinopterygii</taxon>
        <taxon>Neopterygii</taxon>
        <taxon>Teleostei</taxon>
        <taxon>Neoteleostei</taxon>
        <taxon>Acanthomorphata</taxon>
        <taxon>Eupercaria</taxon>
        <taxon>Tetraodontiformes</taxon>
        <taxon>Tetradontoidea</taxon>
        <taxon>Tetraodontidae</taxon>
        <taxon>Tetraodon</taxon>
    </lineage>
</organism>
<reference evidence="2" key="2">
    <citation type="submission" date="2004-02" db="EMBL/GenBank/DDBJ databases">
        <authorList>
            <consortium name="Genoscope"/>
            <consortium name="Whitehead Institute Centre for Genome Research"/>
        </authorList>
    </citation>
    <scope>NUCLEOTIDE SEQUENCE</scope>
</reference>
<proteinExistence type="predicted"/>
<evidence type="ECO:0000313" key="2">
    <source>
        <dbReference type="EMBL" id="CAF88686.1"/>
    </source>
</evidence>
<dbReference type="OrthoDB" id="8873784at2759"/>
<dbReference type="PANTHER" id="PTHR45740">
    <property type="entry name" value="POLY [ADP-RIBOSE] POLYMERASE"/>
    <property type="match status" value="1"/>
</dbReference>
<name>Q4TEJ6_TETNG</name>
<feature type="non-terminal residue" evidence="2">
    <location>
        <position position="1"/>
    </location>
</feature>
<dbReference type="KEGG" id="tng:GSTEN00002213G001"/>
<dbReference type="PANTHER" id="PTHR45740:SF17">
    <property type="entry name" value="POLY [ADP-RIBOSE] POLYMERASE TANKYRASE-2-LIKE"/>
    <property type="match status" value="1"/>
</dbReference>
<evidence type="ECO:0000256" key="1">
    <source>
        <dbReference type="SAM" id="MobiDB-lite"/>
    </source>
</evidence>